<dbReference type="Gene3D" id="1.10.260.130">
    <property type="match status" value="1"/>
</dbReference>
<evidence type="ECO:0000256" key="1">
    <source>
        <dbReference type="SAM" id="SignalP"/>
    </source>
</evidence>
<dbReference type="InterPro" id="IPR005152">
    <property type="entry name" value="Lipase_secreted"/>
</dbReference>
<name>A0A1H4S327_STRMJ</name>
<dbReference type="PANTHER" id="PTHR34853:SF1">
    <property type="entry name" value="LIPASE 5"/>
    <property type="match status" value="1"/>
</dbReference>
<organism evidence="2 3">
    <name type="scientific">Streptomyces melanosporofaciens</name>
    <dbReference type="NCBI Taxonomy" id="67327"/>
    <lineage>
        <taxon>Bacteria</taxon>
        <taxon>Bacillati</taxon>
        <taxon>Actinomycetota</taxon>
        <taxon>Actinomycetes</taxon>
        <taxon>Kitasatosporales</taxon>
        <taxon>Streptomycetaceae</taxon>
        <taxon>Streptomyces</taxon>
        <taxon>Streptomyces violaceusniger group</taxon>
    </lineage>
</organism>
<reference evidence="3" key="1">
    <citation type="submission" date="2016-10" db="EMBL/GenBank/DDBJ databases">
        <authorList>
            <person name="Varghese N."/>
            <person name="Submissions S."/>
        </authorList>
    </citation>
    <scope>NUCLEOTIDE SEQUENCE [LARGE SCALE GENOMIC DNA]</scope>
    <source>
        <strain evidence="3">DSM 40318</strain>
    </source>
</reference>
<dbReference type="PIRSF" id="PIRSF029171">
    <property type="entry name" value="Esterase_LipA"/>
    <property type="match status" value="1"/>
</dbReference>
<dbReference type="PANTHER" id="PTHR34853">
    <property type="match status" value="1"/>
</dbReference>
<proteinExistence type="predicted"/>
<feature type="signal peptide" evidence="1">
    <location>
        <begin position="1"/>
        <end position="24"/>
    </location>
</feature>
<feature type="chain" id="PRO_5011719872" evidence="1">
    <location>
        <begin position="25"/>
        <end position="389"/>
    </location>
</feature>
<accession>A0A1H4S327</accession>
<evidence type="ECO:0000313" key="3">
    <source>
        <dbReference type="Proteomes" id="UP000198609"/>
    </source>
</evidence>
<evidence type="ECO:0000313" key="2">
    <source>
        <dbReference type="EMBL" id="SEC38502.1"/>
    </source>
</evidence>
<dbReference type="RefSeq" id="WP_093463752.1">
    <property type="nucleotide sequence ID" value="NZ_FNST01000002.1"/>
</dbReference>
<dbReference type="Gene3D" id="3.40.50.1820">
    <property type="entry name" value="alpha/beta hydrolase"/>
    <property type="match status" value="1"/>
</dbReference>
<dbReference type="Proteomes" id="UP000198609">
    <property type="component" value="Unassembled WGS sequence"/>
</dbReference>
<dbReference type="GO" id="GO:0016042">
    <property type="term" value="P:lipid catabolic process"/>
    <property type="evidence" value="ECO:0007669"/>
    <property type="project" value="InterPro"/>
</dbReference>
<keyword evidence="3" id="KW-1185">Reference proteome</keyword>
<dbReference type="EMBL" id="FNST01000002">
    <property type="protein sequence ID" value="SEC38502.1"/>
    <property type="molecule type" value="Genomic_DNA"/>
</dbReference>
<dbReference type="SUPFAM" id="SSF53474">
    <property type="entry name" value="alpha/beta-Hydrolases"/>
    <property type="match status" value="1"/>
</dbReference>
<dbReference type="Pfam" id="PF03583">
    <property type="entry name" value="LIP"/>
    <property type="match status" value="1"/>
</dbReference>
<dbReference type="AlphaFoldDB" id="A0A1H4S327"/>
<keyword evidence="1" id="KW-0732">Signal</keyword>
<protein>
    <submittedName>
        <fullName evidence="2">Secretory lipase</fullName>
    </submittedName>
</protein>
<dbReference type="InterPro" id="IPR029058">
    <property type="entry name" value="AB_hydrolase_fold"/>
</dbReference>
<dbReference type="GO" id="GO:0004806">
    <property type="term" value="F:triacylglycerol lipase activity"/>
    <property type="evidence" value="ECO:0007669"/>
    <property type="project" value="InterPro"/>
</dbReference>
<sequence>MRIRTTVLAALAALALASAPPAAAAVSGAPAAGTGTGRPGDLVTSAPTAFRTLPGVPTATRAWHIAYRSTTATGRPDVVSGTVVVPDDGKQGPRPLLTWGIGAVGLSDDCAVSGRFPQGTSIEAQLIDLALRRGWAVAVTDYEGLGTPGDHTYTAGRSEGHAVLDAARAAQRLPEAGLSPEAPVGIMGYSQGGQAAGWAAELHASYAPELRLKGTAAGGVPADLPTTLDYNDGGAGAGLALMALTGQDAAFPALRLDAYLNDRGRGYMDFMKRNCVALSTIAGLFQHMSEVTVRDPLADPAWQLALRFSYLGTRSPDRPVYLYQGLVDELIPYRVGAALRTRWCARGVPVEWQDYPLDHVTTALTGIPAALDWMAGRLADEPTRGNCTA</sequence>
<gene>
    <name evidence="2" type="ORF">SAMN04490356_3947</name>
</gene>